<reference evidence="1" key="2">
    <citation type="journal article" date="2015" name="Fish Shellfish Immunol.">
        <title>Early steps in the European eel (Anguilla anguilla)-Vibrio vulnificus interaction in the gills: Role of the RtxA13 toxin.</title>
        <authorList>
            <person name="Callol A."/>
            <person name="Pajuelo D."/>
            <person name="Ebbesson L."/>
            <person name="Teles M."/>
            <person name="MacKenzie S."/>
            <person name="Amaro C."/>
        </authorList>
    </citation>
    <scope>NUCLEOTIDE SEQUENCE</scope>
</reference>
<sequence length="32" mass="3663">MTNTQALVHYWLPVQTHKYLLLGGIPSRQVTP</sequence>
<protein>
    <submittedName>
        <fullName evidence="1">Uncharacterized protein</fullName>
    </submittedName>
</protein>
<reference evidence="1" key="1">
    <citation type="submission" date="2014-11" db="EMBL/GenBank/DDBJ databases">
        <authorList>
            <person name="Amaro Gonzalez C."/>
        </authorList>
    </citation>
    <scope>NUCLEOTIDE SEQUENCE</scope>
</reference>
<dbReference type="AlphaFoldDB" id="A0A0E9VMR2"/>
<name>A0A0E9VMR2_ANGAN</name>
<proteinExistence type="predicted"/>
<dbReference type="EMBL" id="GBXM01029867">
    <property type="protein sequence ID" value="JAH78710.1"/>
    <property type="molecule type" value="Transcribed_RNA"/>
</dbReference>
<evidence type="ECO:0000313" key="1">
    <source>
        <dbReference type="EMBL" id="JAH78710.1"/>
    </source>
</evidence>
<organism evidence="1">
    <name type="scientific">Anguilla anguilla</name>
    <name type="common">European freshwater eel</name>
    <name type="synonym">Muraena anguilla</name>
    <dbReference type="NCBI Taxonomy" id="7936"/>
    <lineage>
        <taxon>Eukaryota</taxon>
        <taxon>Metazoa</taxon>
        <taxon>Chordata</taxon>
        <taxon>Craniata</taxon>
        <taxon>Vertebrata</taxon>
        <taxon>Euteleostomi</taxon>
        <taxon>Actinopterygii</taxon>
        <taxon>Neopterygii</taxon>
        <taxon>Teleostei</taxon>
        <taxon>Anguilliformes</taxon>
        <taxon>Anguillidae</taxon>
        <taxon>Anguilla</taxon>
    </lineage>
</organism>
<accession>A0A0E9VMR2</accession>